<protein>
    <recommendedName>
        <fullName evidence="3">Homeodomain-like domain-containing protein</fullName>
    </recommendedName>
</protein>
<evidence type="ECO:0000313" key="2">
    <source>
        <dbReference type="Proteomes" id="UP000327011"/>
    </source>
</evidence>
<dbReference type="Proteomes" id="UP000327011">
    <property type="component" value="Unassembled WGS sequence"/>
</dbReference>
<reference evidence="1 2" key="1">
    <citation type="submission" date="2019-09" db="EMBL/GenBank/DDBJ databases">
        <title>Screening of Novel Bioactive Compounds from Soil-Associated.</title>
        <authorList>
            <person name="Gong X."/>
        </authorList>
    </citation>
    <scope>NUCLEOTIDE SEQUENCE [LARGE SCALE GENOMIC DNA]</scope>
    <source>
        <strain evidence="1 2">Gxj-6</strain>
    </source>
</reference>
<gene>
    <name evidence="1" type="ORF">F5972_08560</name>
</gene>
<keyword evidence="2" id="KW-1185">Reference proteome</keyword>
<dbReference type="AlphaFoldDB" id="A0A5J5K8E9"/>
<dbReference type="RefSeq" id="WP_150932882.1">
    <property type="nucleotide sequence ID" value="NZ_VYTZ01000003.1"/>
</dbReference>
<accession>A0A5J5K8E9</accession>
<comment type="caution">
    <text evidence="1">The sequence shown here is derived from an EMBL/GenBank/DDBJ whole genome shotgun (WGS) entry which is preliminary data.</text>
</comment>
<dbReference type="EMBL" id="VYTZ01000003">
    <property type="protein sequence ID" value="KAA9379693.1"/>
    <property type="molecule type" value="Genomic_DNA"/>
</dbReference>
<organism evidence="1 2">
    <name type="scientific">Microbispora cellulosiformans</name>
    <dbReference type="NCBI Taxonomy" id="2614688"/>
    <lineage>
        <taxon>Bacteria</taxon>
        <taxon>Bacillati</taxon>
        <taxon>Actinomycetota</taxon>
        <taxon>Actinomycetes</taxon>
        <taxon>Streptosporangiales</taxon>
        <taxon>Streptosporangiaceae</taxon>
        <taxon>Microbispora</taxon>
    </lineage>
</organism>
<evidence type="ECO:0008006" key="3">
    <source>
        <dbReference type="Google" id="ProtNLM"/>
    </source>
</evidence>
<evidence type="ECO:0000313" key="1">
    <source>
        <dbReference type="EMBL" id="KAA9379693.1"/>
    </source>
</evidence>
<name>A0A5J5K8E9_9ACTN</name>
<sequence length="94" mass="10080">MTALVPAPRAGDDGLQAVRRERALAGVAAARRRITEAEKAEVRAVAVARQAGATWDEVAQRLGIKQPNAVRKYRAPVLELLRRGLCPAADRAGL</sequence>
<proteinExistence type="predicted"/>